<feature type="compositionally biased region" description="Basic and acidic residues" evidence="1">
    <location>
        <begin position="115"/>
        <end position="124"/>
    </location>
</feature>
<gene>
    <name evidence="2" type="ORF">IV501_06320</name>
</gene>
<proteinExistence type="predicted"/>
<sequence>MVMSRYRVVKSQFFSSEDVIALSIPARLTFIGLWAYADDYGNGNANPKLIKAAVWPMDEEITVAEVDKHLNALHAGGQISFYEVDDRMYFAVTGWKTHQKVDRPSLTTVPMPPKETSRDTRESLAHASASDSRGDRESLEQSLASVSRGTRGRGERKGEGEGEPSEWEPRESGEREWGESPSRADDVPGLPPSPFCSRHQPHGAPGPCRNCGTARLANQAWKDQQLADMFAGESPDEFGEDD</sequence>
<reference evidence="2" key="1">
    <citation type="submission" date="2021-01" db="EMBL/GenBank/DDBJ databases">
        <title>Lacisediminihabitans sp. nov. strain G11-30, isolated from Antarctic Soil.</title>
        <authorList>
            <person name="Li J."/>
        </authorList>
    </citation>
    <scope>NUCLEOTIDE SEQUENCE</scope>
    <source>
        <strain evidence="2">G11-30</strain>
    </source>
</reference>
<evidence type="ECO:0000313" key="2">
    <source>
        <dbReference type="EMBL" id="MBK4347243.1"/>
    </source>
</evidence>
<dbReference type="EMBL" id="JAEPES010000002">
    <property type="protein sequence ID" value="MBK4347243.1"/>
    <property type="molecule type" value="Genomic_DNA"/>
</dbReference>
<dbReference type="RefSeq" id="WP_200555606.1">
    <property type="nucleotide sequence ID" value="NZ_JAEPES010000002.1"/>
</dbReference>
<feature type="region of interest" description="Disordered" evidence="1">
    <location>
        <begin position="103"/>
        <end position="209"/>
    </location>
</feature>
<evidence type="ECO:0000256" key="1">
    <source>
        <dbReference type="SAM" id="MobiDB-lite"/>
    </source>
</evidence>
<dbReference type="Proteomes" id="UP000636458">
    <property type="component" value="Unassembled WGS sequence"/>
</dbReference>
<dbReference type="AlphaFoldDB" id="A0A934SQK9"/>
<name>A0A934SQK9_9MICO</name>
<comment type="caution">
    <text evidence="2">The sequence shown here is derived from an EMBL/GenBank/DDBJ whole genome shotgun (WGS) entry which is preliminary data.</text>
</comment>
<evidence type="ECO:0000313" key="3">
    <source>
        <dbReference type="Proteomes" id="UP000636458"/>
    </source>
</evidence>
<organism evidence="2 3">
    <name type="scientific">Lacisediminihabitans changchengi</name>
    <dbReference type="NCBI Taxonomy" id="2787634"/>
    <lineage>
        <taxon>Bacteria</taxon>
        <taxon>Bacillati</taxon>
        <taxon>Actinomycetota</taxon>
        <taxon>Actinomycetes</taxon>
        <taxon>Micrococcales</taxon>
        <taxon>Microbacteriaceae</taxon>
        <taxon>Lacisediminihabitans</taxon>
    </lineage>
</organism>
<feature type="compositionally biased region" description="Basic and acidic residues" evidence="1">
    <location>
        <begin position="167"/>
        <end position="186"/>
    </location>
</feature>
<keyword evidence="3" id="KW-1185">Reference proteome</keyword>
<protein>
    <submittedName>
        <fullName evidence="2">Uncharacterized protein</fullName>
    </submittedName>
</protein>
<accession>A0A934SQK9</accession>